<dbReference type="InParanoid" id="A0A3P8WKJ9"/>
<keyword evidence="3 11" id="KW-0808">Transferase</keyword>
<dbReference type="OMA" id="CNDETMS"/>
<keyword evidence="8" id="KW-0472">Membrane</keyword>
<keyword evidence="5 11" id="KW-0735">Signal-anchor</keyword>
<dbReference type="GO" id="GO:0016051">
    <property type="term" value="P:carbohydrate biosynthetic process"/>
    <property type="evidence" value="ECO:0007669"/>
    <property type="project" value="InterPro"/>
</dbReference>
<dbReference type="Ensembl" id="ENSCSET00000026381.1">
    <property type="protein sequence ID" value="ENSCSEP00000026041.1"/>
    <property type="gene ID" value="ENSCSEG00000016622.1"/>
</dbReference>
<dbReference type="InterPro" id="IPR018011">
    <property type="entry name" value="Carb_sulfotrans_8-10"/>
</dbReference>
<dbReference type="Pfam" id="PF03567">
    <property type="entry name" value="Sulfotransfer_2"/>
    <property type="match status" value="2"/>
</dbReference>
<evidence type="ECO:0000256" key="2">
    <source>
        <dbReference type="ARBA" id="ARBA00006339"/>
    </source>
</evidence>
<name>A0A3P8WKJ9_CYNSE</name>
<evidence type="ECO:0000256" key="8">
    <source>
        <dbReference type="ARBA" id="ARBA00023136"/>
    </source>
</evidence>
<proteinExistence type="inferred from homology"/>
<evidence type="ECO:0000256" key="5">
    <source>
        <dbReference type="ARBA" id="ARBA00022968"/>
    </source>
</evidence>
<evidence type="ECO:0000256" key="11">
    <source>
        <dbReference type="RuleBase" id="RU364020"/>
    </source>
</evidence>
<reference evidence="12 13" key="1">
    <citation type="journal article" date="2014" name="Nat. Genet.">
        <title>Whole-genome sequence of a flatfish provides insights into ZW sex chromosome evolution and adaptation to a benthic lifestyle.</title>
        <authorList>
            <person name="Chen S."/>
            <person name="Zhang G."/>
            <person name="Shao C."/>
            <person name="Huang Q."/>
            <person name="Liu G."/>
            <person name="Zhang P."/>
            <person name="Song W."/>
            <person name="An N."/>
            <person name="Chalopin D."/>
            <person name="Volff J.N."/>
            <person name="Hong Y."/>
            <person name="Li Q."/>
            <person name="Sha Z."/>
            <person name="Zhou H."/>
            <person name="Xie M."/>
            <person name="Yu Q."/>
            <person name="Liu Y."/>
            <person name="Xiang H."/>
            <person name="Wang N."/>
            <person name="Wu K."/>
            <person name="Yang C."/>
            <person name="Zhou Q."/>
            <person name="Liao X."/>
            <person name="Yang L."/>
            <person name="Hu Q."/>
            <person name="Zhang J."/>
            <person name="Meng L."/>
            <person name="Jin L."/>
            <person name="Tian Y."/>
            <person name="Lian J."/>
            <person name="Yang J."/>
            <person name="Miao G."/>
            <person name="Liu S."/>
            <person name="Liang Z."/>
            <person name="Yan F."/>
            <person name="Li Y."/>
            <person name="Sun B."/>
            <person name="Zhang H."/>
            <person name="Zhang J."/>
            <person name="Zhu Y."/>
            <person name="Du M."/>
            <person name="Zhao Y."/>
            <person name="Schartl M."/>
            <person name="Tang Q."/>
            <person name="Wang J."/>
        </authorList>
    </citation>
    <scope>NUCLEOTIDE SEQUENCE</scope>
</reference>
<sequence length="278" mass="32845">YWRRSVMVFKNCLGNNEVHMICFVVGVIVKSFLCFSVQEERKQLIKDMCNDETMSLKDIRHWNFLVDDDHCLIYCYVPKVAACTNLKKFMFVLKHGEPYSDPREIQGDIHLLGNLTHLALHSSSKIEVSMCKRVTFHVCPLYANHTNPPETVEEGNAQGLVPSFENFIQYLVDPRTEKQKPFDTHWRQMHRLCNPCLVDFDLIGHLETMQEDFHHLLKTMKLQDSIMLLPASENVTTTKYLESWFRTVPLEDRRKLYKIYEIDFKLFGYRRPYELLDS</sequence>
<dbReference type="AlphaFoldDB" id="A0A3P8WKJ9"/>
<keyword evidence="4" id="KW-0812">Transmembrane</keyword>
<evidence type="ECO:0000256" key="9">
    <source>
        <dbReference type="ARBA" id="ARBA00023180"/>
    </source>
</evidence>
<organism evidence="12 13">
    <name type="scientific">Cynoglossus semilaevis</name>
    <name type="common">Tongue sole</name>
    <dbReference type="NCBI Taxonomy" id="244447"/>
    <lineage>
        <taxon>Eukaryota</taxon>
        <taxon>Metazoa</taxon>
        <taxon>Chordata</taxon>
        <taxon>Craniata</taxon>
        <taxon>Vertebrata</taxon>
        <taxon>Euteleostomi</taxon>
        <taxon>Actinopterygii</taxon>
        <taxon>Neopterygii</taxon>
        <taxon>Teleostei</taxon>
        <taxon>Neoteleostei</taxon>
        <taxon>Acanthomorphata</taxon>
        <taxon>Carangaria</taxon>
        <taxon>Pleuronectiformes</taxon>
        <taxon>Pleuronectoidei</taxon>
        <taxon>Cynoglossidae</taxon>
        <taxon>Cynoglossinae</taxon>
        <taxon>Cynoglossus</taxon>
    </lineage>
</organism>
<dbReference type="EC" id="2.8.2.-" evidence="11"/>
<evidence type="ECO:0000256" key="7">
    <source>
        <dbReference type="ARBA" id="ARBA00023034"/>
    </source>
</evidence>
<evidence type="ECO:0000256" key="1">
    <source>
        <dbReference type="ARBA" id="ARBA00004323"/>
    </source>
</evidence>
<evidence type="ECO:0000256" key="3">
    <source>
        <dbReference type="ARBA" id="ARBA00022679"/>
    </source>
</evidence>
<dbReference type="PANTHER" id="PTHR12137:SF4">
    <property type="entry name" value="CARBOHYDRATE SULFOTRANSFERASE 12"/>
    <property type="match status" value="1"/>
</dbReference>
<evidence type="ECO:0000256" key="4">
    <source>
        <dbReference type="ARBA" id="ARBA00022692"/>
    </source>
</evidence>
<dbReference type="GO" id="GO:0000139">
    <property type="term" value="C:Golgi membrane"/>
    <property type="evidence" value="ECO:0007669"/>
    <property type="project" value="UniProtKB-SubCell"/>
</dbReference>
<dbReference type="GO" id="GO:0008146">
    <property type="term" value="F:sulfotransferase activity"/>
    <property type="evidence" value="ECO:0007669"/>
    <property type="project" value="InterPro"/>
</dbReference>
<evidence type="ECO:0000256" key="10">
    <source>
        <dbReference type="ARBA" id="ARBA00023277"/>
    </source>
</evidence>
<comment type="subcellular location">
    <subcellularLocation>
        <location evidence="1 11">Golgi apparatus membrane</location>
        <topology evidence="1 11">Single-pass type II membrane protein</topology>
    </subcellularLocation>
</comment>
<accession>A0A3P8WKJ9</accession>
<evidence type="ECO:0000256" key="6">
    <source>
        <dbReference type="ARBA" id="ARBA00022989"/>
    </source>
</evidence>
<dbReference type="Proteomes" id="UP000265120">
    <property type="component" value="Chromosome 1"/>
</dbReference>
<comment type="similarity">
    <text evidence="2 11">Belongs to the sulfotransferase 2 family.</text>
</comment>
<dbReference type="PANTHER" id="PTHR12137">
    <property type="entry name" value="CARBOHYDRATE SULFOTRANSFERASE"/>
    <property type="match status" value="1"/>
</dbReference>
<reference evidence="12" key="3">
    <citation type="submission" date="2025-09" db="UniProtKB">
        <authorList>
            <consortium name="Ensembl"/>
        </authorList>
    </citation>
    <scope>IDENTIFICATION</scope>
</reference>
<keyword evidence="7 11" id="KW-0333">Golgi apparatus</keyword>
<keyword evidence="9 11" id="KW-0325">Glycoprotein</keyword>
<dbReference type="InterPro" id="IPR005331">
    <property type="entry name" value="Sulfotransferase"/>
</dbReference>
<keyword evidence="6" id="KW-1133">Transmembrane helix</keyword>
<reference evidence="12" key="2">
    <citation type="submission" date="2025-08" db="UniProtKB">
        <authorList>
            <consortium name="Ensembl"/>
        </authorList>
    </citation>
    <scope>IDENTIFICATION</scope>
</reference>
<evidence type="ECO:0000313" key="12">
    <source>
        <dbReference type="Ensembl" id="ENSCSEP00000026041.1"/>
    </source>
</evidence>
<dbReference type="GeneTree" id="ENSGT00940000156614"/>
<keyword evidence="10 11" id="KW-0119">Carbohydrate metabolism</keyword>
<keyword evidence="13" id="KW-1185">Reference proteome</keyword>
<protein>
    <recommendedName>
        <fullName evidence="11">Carbohydrate sulfotransferase</fullName>
        <ecNumber evidence="11">2.8.2.-</ecNumber>
    </recommendedName>
</protein>
<evidence type="ECO:0000313" key="13">
    <source>
        <dbReference type="Proteomes" id="UP000265120"/>
    </source>
</evidence>